<organism evidence="2 3">
    <name type="scientific">Microdochium bolleyi</name>
    <dbReference type="NCBI Taxonomy" id="196109"/>
    <lineage>
        <taxon>Eukaryota</taxon>
        <taxon>Fungi</taxon>
        <taxon>Dikarya</taxon>
        <taxon>Ascomycota</taxon>
        <taxon>Pezizomycotina</taxon>
        <taxon>Sordariomycetes</taxon>
        <taxon>Xylariomycetidae</taxon>
        <taxon>Xylariales</taxon>
        <taxon>Microdochiaceae</taxon>
        <taxon>Microdochium</taxon>
    </lineage>
</organism>
<reference evidence="3" key="1">
    <citation type="submission" date="2016-02" db="EMBL/GenBank/DDBJ databases">
        <title>Draft genome sequence of Microdochium bolleyi, a fungal endophyte of beachgrass.</title>
        <authorList>
            <consortium name="DOE Joint Genome Institute"/>
            <person name="David A.S."/>
            <person name="May G."/>
            <person name="Haridas S."/>
            <person name="Lim J."/>
            <person name="Wang M."/>
            <person name="Labutti K."/>
            <person name="Lipzen A."/>
            <person name="Barry K."/>
            <person name="Grigoriev I.V."/>
        </authorList>
    </citation>
    <scope>NUCLEOTIDE SEQUENCE [LARGE SCALE GENOMIC DNA]</scope>
    <source>
        <strain evidence="3">J235TASD1</strain>
    </source>
</reference>
<evidence type="ECO:0000256" key="1">
    <source>
        <dbReference type="SAM" id="MobiDB-lite"/>
    </source>
</evidence>
<feature type="compositionally biased region" description="Basic and acidic residues" evidence="1">
    <location>
        <begin position="1"/>
        <end position="13"/>
    </location>
</feature>
<proteinExistence type="predicted"/>
<name>A0A136II92_9PEZI</name>
<dbReference type="EMBL" id="KQ964355">
    <property type="protein sequence ID" value="KXJ84690.1"/>
    <property type="molecule type" value="Genomic_DNA"/>
</dbReference>
<evidence type="ECO:0000313" key="3">
    <source>
        <dbReference type="Proteomes" id="UP000070501"/>
    </source>
</evidence>
<feature type="region of interest" description="Disordered" evidence="1">
    <location>
        <begin position="89"/>
        <end position="130"/>
    </location>
</feature>
<feature type="region of interest" description="Disordered" evidence="1">
    <location>
        <begin position="1"/>
        <end position="20"/>
    </location>
</feature>
<gene>
    <name evidence="2" type="ORF">Micbo1qcDRAFT_181439</name>
</gene>
<accession>A0A136II92</accession>
<dbReference type="Proteomes" id="UP000070501">
    <property type="component" value="Unassembled WGS sequence"/>
</dbReference>
<dbReference type="InParanoid" id="A0A136II92"/>
<sequence>MYGSVRDREDHPVATETDNVHSTAVRDIGIDSSDEVIQLHMTPNVVRHGELSAPVEDRSLMFIVSRRRRKLGQKSVLLRQARKVCPRLPPGMTGKICAKSPREPDRNTAEKRRAIEKSRRAKPRPELLERSHAGHHLRYVSVSLFNFSQANRVVERFKSATSISPGAAEDCDPWTIVNDTALLANLCFSEDTFLARCP</sequence>
<feature type="compositionally biased region" description="Basic and acidic residues" evidence="1">
    <location>
        <begin position="100"/>
        <end position="130"/>
    </location>
</feature>
<dbReference type="AlphaFoldDB" id="A0A136II92"/>
<keyword evidence="3" id="KW-1185">Reference proteome</keyword>
<evidence type="ECO:0000313" key="2">
    <source>
        <dbReference type="EMBL" id="KXJ84690.1"/>
    </source>
</evidence>
<protein>
    <submittedName>
        <fullName evidence="2">Uncharacterized protein</fullName>
    </submittedName>
</protein>